<keyword evidence="1" id="KW-0812">Transmembrane</keyword>
<accession>A0A084EDG9</accession>
<gene>
    <name evidence="2" type="ORF">CP98_04293</name>
</gene>
<evidence type="ECO:0008006" key="4">
    <source>
        <dbReference type="Google" id="ProtNLM"/>
    </source>
</evidence>
<evidence type="ECO:0000313" key="3">
    <source>
        <dbReference type="Proteomes" id="UP000028534"/>
    </source>
</evidence>
<dbReference type="RefSeq" id="WP_037521995.1">
    <property type="nucleotide sequence ID" value="NZ_JGVR01000036.1"/>
</dbReference>
<dbReference type="AlphaFoldDB" id="A0A084EDG9"/>
<proteinExistence type="predicted"/>
<dbReference type="PATRIC" id="fig|13690.10.peg.4418"/>
<evidence type="ECO:0000313" key="2">
    <source>
        <dbReference type="EMBL" id="KEZ16011.1"/>
    </source>
</evidence>
<keyword evidence="1" id="KW-1133">Transmembrane helix</keyword>
<dbReference type="InterPro" id="IPR021762">
    <property type="entry name" value="DUF3325"/>
</dbReference>
<feature type="transmembrane region" description="Helical" evidence="1">
    <location>
        <begin position="63"/>
        <end position="83"/>
    </location>
</feature>
<evidence type="ECO:0000256" key="1">
    <source>
        <dbReference type="SAM" id="Phobius"/>
    </source>
</evidence>
<feature type="transmembrane region" description="Helical" evidence="1">
    <location>
        <begin position="38"/>
        <end position="57"/>
    </location>
</feature>
<dbReference type="STRING" id="13690.AX777_20995"/>
<dbReference type="EMBL" id="JGVR01000036">
    <property type="protein sequence ID" value="KEZ16011.1"/>
    <property type="molecule type" value="Genomic_DNA"/>
</dbReference>
<dbReference type="Proteomes" id="UP000028534">
    <property type="component" value="Unassembled WGS sequence"/>
</dbReference>
<comment type="caution">
    <text evidence="2">The sequence shown here is derived from an EMBL/GenBank/DDBJ whole genome shotgun (WGS) entry which is preliminary data.</text>
</comment>
<reference evidence="2 3" key="1">
    <citation type="submission" date="2014-03" db="EMBL/GenBank/DDBJ databases">
        <title>Genome sequence of Sphingobium yanoikuyae B1.</title>
        <authorList>
            <person name="Gan H.M."/>
            <person name="Gan H.Y."/>
            <person name="Savka M.A."/>
        </authorList>
    </citation>
    <scope>NUCLEOTIDE SEQUENCE [LARGE SCALE GENOMIC DNA]</scope>
    <source>
        <strain evidence="2 3">B1</strain>
    </source>
</reference>
<organism evidence="2 3">
    <name type="scientific">Sphingobium yanoikuyae</name>
    <name type="common">Sphingomonas yanoikuyae</name>
    <dbReference type="NCBI Taxonomy" id="13690"/>
    <lineage>
        <taxon>Bacteria</taxon>
        <taxon>Pseudomonadati</taxon>
        <taxon>Pseudomonadota</taxon>
        <taxon>Alphaproteobacteria</taxon>
        <taxon>Sphingomonadales</taxon>
        <taxon>Sphingomonadaceae</taxon>
        <taxon>Sphingobium</taxon>
    </lineage>
</organism>
<dbReference type="Pfam" id="PF11804">
    <property type="entry name" value="DUF3325"/>
    <property type="match status" value="1"/>
</dbReference>
<feature type="transmembrane region" description="Helical" evidence="1">
    <location>
        <begin position="6"/>
        <end position="26"/>
    </location>
</feature>
<name>A0A084EDG9_SPHYA</name>
<dbReference type="eggNOG" id="ENOG5031CBC">
    <property type="taxonomic scope" value="Bacteria"/>
</dbReference>
<sequence>MIVAGLLYIGFFALAAAMTRHGPALLGPWQRHRLARHLPLLGWSAIALSLLGAILAGTDGIGIVTWCGLLPLMAGAVLLALTYGPRLARGGLLLALALMVVGAV</sequence>
<keyword evidence="1" id="KW-0472">Membrane</keyword>
<protein>
    <recommendedName>
        <fullName evidence="4">DUF3325 domain-containing protein</fullName>
    </recommendedName>
</protein>